<evidence type="ECO:0000313" key="5">
    <source>
        <dbReference type="EMBL" id="KAK8894212.1"/>
    </source>
</evidence>
<keyword evidence="6" id="KW-1185">Reference proteome</keyword>
<sequence length="175" mass="20454">MSSSNEIPAQEPSIQLSIKEQPKQEEQIENINQKENEISVNSVSKPKSKSVQLKRPPNSYVLFCSDHRDEVQSKNPSFSTIQVSQTLSKMWKELDPLQAKKYKDRANELYNNFKQENPDYHYKNSKSPKKTTVFINRKDSFQVLNQLFQSSPFMFQQMLLEKDKKGNLDITKIFC</sequence>
<feature type="domain" description="HMG box" evidence="4">
    <location>
        <begin position="53"/>
        <end position="121"/>
    </location>
</feature>
<proteinExistence type="predicted"/>
<dbReference type="PROSITE" id="PS50118">
    <property type="entry name" value="HMG_BOX_2"/>
    <property type="match status" value="1"/>
</dbReference>
<dbReference type="Pfam" id="PF00505">
    <property type="entry name" value="HMG_box"/>
    <property type="match status" value="1"/>
</dbReference>
<keyword evidence="2" id="KW-0539">Nucleus</keyword>
<dbReference type="InterPro" id="IPR036910">
    <property type="entry name" value="HMG_box_dom_sf"/>
</dbReference>
<evidence type="ECO:0000313" key="6">
    <source>
        <dbReference type="Proteomes" id="UP001470230"/>
    </source>
</evidence>
<evidence type="ECO:0000256" key="1">
    <source>
        <dbReference type="ARBA" id="ARBA00023125"/>
    </source>
</evidence>
<organism evidence="5 6">
    <name type="scientific">Tritrichomonas musculus</name>
    <dbReference type="NCBI Taxonomy" id="1915356"/>
    <lineage>
        <taxon>Eukaryota</taxon>
        <taxon>Metamonada</taxon>
        <taxon>Parabasalia</taxon>
        <taxon>Tritrichomonadida</taxon>
        <taxon>Tritrichomonadidae</taxon>
        <taxon>Tritrichomonas</taxon>
    </lineage>
</organism>
<dbReference type="Proteomes" id="UP001470230">
    <property type="component" value="Unassembled WGS sequence"/>
</dbReference>
<evidence type="ECO:0000256" key="2">
    <source>
        <dbReference type="PROSITE-ProRule" id="PRU00267"/>
    </source>
</evidence>
<dbReference type="Gene3D" id="1.10.30.10">
    <property type="entry name" value="High mobility group box domain"/>
    <property type="match status" value="1"/>
</dbReference>
<feature type="compositionally biased region" description="Low complexity" evidence="3">
    <location>
        <begin position="38"/>
        <end position="51"/>
    </location>
</feature>
<reference evidence="5 6" key="1">
    <citation type="submission" date="2024-04" db="EMBL/GenBank/DDBJ databases">
        <title>Tritrichomonas musculus Genome.</title>
        <authorList>
            <person name="Alves-Ferreira E."/>
            <person name="Grigg M."/>
            <person name="Lorenzi H."/>
            <person name="Galac M."/>
        </authorList>
    </citation>
    <scope>NUCLEOTIDE SEQUENCE [LARGE SCALE GENOMIC DNA]</scope>
    <source>
        <strain evidence="5 6">EAF2021</strain>
    </source>
</reference>
<comment type="caution">
    <text evidence="5">The sequence shown here is derived from an EMBL/GenBank/DDBJ whole genome shotgun (WGS) entry which is preliminary data.</text>
</comment>
<evidence type="ECO:0000256" key="3">
    <source>
        <dbReference type="SAM" id="MobiDB-lite"/>
    </source>
</evidence>
<name>A0ABR2KUT6_9EUKA</name>
<dbReference type="SMART" id="SM00398">
    <property type="entry name" value="HMG"/>
    <property type="match status" value="1"/>
</dbReference>
<protein>
    <recommendedName>
        <fullName evidence="4">HMG box domain-containing protein</fullName>
    </recommendedName>
</protein>
<keyword evidence="1 2" id="KW-0238">DNA-binding</keyword>
<feature type="compositionally biased region" description="Polar residues" evidence="3">
    <location>
        <begin position="1"/>
        <end position="16"/>
    </location>
</feature>
<dbReference type="PANTHER" id="PTHR48112">
    <property type="entry name" value="HIGH MOBILITY GROUP PROTEIN DSP1"/>
    <property type="match status" value="1"/>
</dbReference>
<dbReference type="EMBL" id="JAPFFF010000003">
    <property type="protein sequence ID" value="KAK8894212.1"/>
    <property type="molecule type" value="Genomic_DNA"/>
</dbReference>
<evidence type="ECO:0000259" key="4">
    <source>
        <dbReference type="PROSITE" id="PS50118"/>
    </source>
</evidence>
<gene>
    <name evidence="5" type="ORF">M9Y10_022646</name>
</gene>
<feature type="DNA-binding region" description="HMG box" evidence="2">
    <location>
        <begin position="53"/>
        <end position="121"/>
    </location>
</feature>
<feature type="compositionally biased region" description="Basic and acidic residues" evidence="3">
    <location>
        <begin position="20"/>
        <end position="37"/>
    </location>
</feature>
<dbReference type="SUPFAM" id="SSF47095">
    <property type="entry name" value="HMG-box"/>
    <property type="match status" value="1"/>
</dbReference>
<dbReference type="InterPro" id="IPR009071">
    <property type="entry name" value="HMG_box_dom"/>
</dbReference>
<accession>A0ABR2KUT6</accession>
<dbReference type="InterPro" id="IPR050342">
    <property type="entry name" value="HMGB"/>
</dbReference>
<feature type="region of interest" description="Disordered" evidence="3">
    <location>
        <begin position="1"/>
        <end position="53"/>
    </location>
</feature>